<name>A0ACA9MSQ1_9GLOM</name>
<feature type="non-terminal residue" evidence="1">
    <location>
        <position position="177"/>
    </location>
</feature>
<reference evidence="1" key="1">
    <citation type="submission" date="2021-06" db="EMBL/GenBank/DDBJ databases">
        <authorList>
            <person name="Kallberg Y."/>
            <person name="Tangrot J."/>
            <person name="Rosling A."/>
        </authorList>
    </citation>
    <scope>NUCLEOTIDE SEQUENCE</scope>
    <source>
        <strain evidence="1">AU212A</strain>
    </source>
</reference>
<gene>
    <name evidence="1" type="ORF">SCALOS_LOCUS7313</name>
</gene>
<protein>
    <submittedName>
        <fullName evidence="1">7906_t:CDS:1</fullName>
    </submittedName>
</protein>
<dbReference type="EMBL" id="CAJVPM010016026">
    <property type="protein sequence ID" value="CAG8611604.1"/>
    <property type="molecule type" value="Genomic_DNA"/>
</dbReference>
<keyword evidence="2" id="KW-1185">Reference proteome</keyword>
<evidence type="ECO:0000313" key="2">
    <source>
        <dbReference type="Proteomes" id="UP000789860"/>
    </source>
</evidence>
<dbReference type="Proteomes" id="UP000789860">
    <property type="component" value="Unassembled WGS sequence"/>
</dbReference>
<evidence type="ECO:0000313" key="1">
    <source>
        <dbReference type="EMBL" id="CAG8611604.1"/>
    </source>
</evidence>
<accession>A0ACA9MSQ1</accession>
<feature type="non-terminal residue" evidence="1">
    <location>
        <position position="1"/>
    </location>
</feature>
<proteinExistence type="predicted"/>
<sequence length="177" mass="19881">MGNRSSKASEAQFSKIFSKFTEKEKEALLKIFDEFASDNLEVQKITEITITNIKNYLPSTIGETLKNGFVTYFQSTSVESSIKSSEKVSFQTSPITKSGFVSGIYNLVKTSPIEKSQAIYIIGQLSQGTLTAFVREVVRAALTYWSEGSYPAKQSKLKKEIKELFKDETYLINLIII</sequence>
<comment type="caution">
    <text evidence="1">The sequence shown here is derived from an EMBL/GenBank/DDBJ whole genome shotgun (WGS) entry which is preliminary data.</text>
</comment>
<organism evidence="1 2">
    <name type="scientific">Scutellospora calospora</name>
    <dbReference type="NCBI Taxonomy" id="85575"/>
    <lineage>
        <taxon>Eukaryota</taxon>
        <taxon>Fungi</taxon>
        <taxon>Fungi incertae sedis</taxon>
        <taxon>Mucoromycota</taxon>
        <taxon>Glomeromycotina</taxon>
        <taxon>Glomeromycetes</taxon>
        <taxon>Diversisporales</taxon>
        <taxon>Gigasporaceae</taxon>
        <taxon>Scutellospora</taxon>
    </lineage>
</organism>